<feature type="compositionally biased region" description="Pro residues" evidence="1">
    <location>
        <begin position="73"/>
        <end position="90"/>
    </location>
</feature>
<evidence type="ECO:0000256" key="1">
    <source>
        <dbReference type="SAM" id="MobiDB-lite"/>
    </source>
</evidence>
<feature type="region of interest" description="Disordered" evidence="1">
    <location>
        <begin position="62"/>
        <end position="94"/>
    </location>
</feature>
<keyword evidence="3" id="KW-1185">Reference proteome</keyword>
<name>A0A1L9SNP2_9EURO</name>
<accession>A0A1L9SNP2</accession>
<evidence type="ECO:0000313" key="2">
    <source>
        <dbReference type="EMBL" id="OJJ48674.1"/>
    </source>
</evidence>
<sequence length="106" mass="10891">MSEAATLAVELGEDLEPLVSQAAAMLASKLPSLFNRRDTSSSSDEMLDSFLSKIIALPAATPTVPFSSSNGPPNGPPPFVHPDGPLPTPIRPSGSVMDLAPSGCAF</sequence>
<dbReference type="EMBL" id="KV878339">
    <property type="protein sequence ID" value="OJJ48674.1"/>
    <property type="molecule type" value="Genomic_DNA"/>
</dbReference>
<proteinExistence type="predicted"/>
<dbReference type="Proteomes" id="UP000184188">
    <property type="component" value="Unassembled WGS sequence"/>
</dbReference>
<evidence type="ECO:0000313" key="3">
    <source>
        <dbReference type="Proteomes" id="UP000184188"/>
    </source>
</evidence>
<reference evidence="3" key="1">
    <citation type="journal article" date="2017" name="Genome Biol.">
        <title>Comparative genomics reveals high biological diversity and specific adaptations in the industrially and medically important fungal genus Aspergillus.</title>
        <authorList>
            <person name="de Vries R.P."/>
            <person name="Riley R."/>
            <person name="Wiebenga A."/>
            <person name="Aguilar-Osorio G."/>
            <person name="Amillis S."/>
            <person name="Uchima C.A."/>
            <person name="Anderluh G."/>
            <person name="Asadollahi M."/>
            <person name="Askin M."/>
            <person name="Barry K."/>
            <person name="Battaglia E."/>
            <person name="Bayram O."/>
            <person name="Benocci T."/>
            <person name="Braus-Stromeyer S.A."/>
            <person name="Caldana C."/>
            <person name="Canovas D."/>
            <person name="Cerqueira G.C."/>
            <person name="Chen F."/>
            <person name="Chen W."/>
            <person name="Choi C."/>
            <person name="Clum A."/>
            <person name="Dos Santos R.A."/>
            <person name="Damasio A.R."/>
            <person name="Diallinas G."/>
            <person name="Emri T."/>
            <person name="Fekete E."/>
            <person name="Flipphi M."/>
            <person name="Freyberg S."/>
            <person name="Gallo A."/>
            <person name="Gournas C."/>
            <person name="Habgood R."/>
            <person name="Hainaut M."/>
            <person name="Harispe M.L."/>
            <person name="Henrissat B."/>
            <person name="Hilden K.S."/>
            <person name="Hope R."/>
            <person name="Hossain A."/>
            <person name="Karabika E."/>
            <person name="Karaffa L."/>
            <person name="Karanyi Z."/>
            <person name="Krasevec N."/>
            <person name="Kuo A."/>
            <person name="Kusch H."/>
            <person name="LaButti K."/>
            <person name="Lagendijk E.L."/>
            <person name="Lapidus A."/>
            <person name="Levasseur A."/>
            <person name="Lindquist E."/>
            <person name="Lipzen A."/>
            <person name="Logrieco A.F."/>
            <person name="MacCabe A."/>
            <person name="Maekelae M.R."/>
            <person name="Malavazi I."/>
            <person name="Melin P."/>
            <person name="Meyer V."/>
            <person name="Mielnichuk N."/>
            <person name="Miskei M."/>
            <person name="Molnar A.P."/>
            <person name="Mule G."/>
            <person name="Ngan C.Y."/>
            <person name="Orejas M."/>
            <person name="Orosz E."/>
            <person name="Ouedraogo J.P."/>
            <person name="Overkamp K.M."/>
            <person name="Park H.-S."/>
            <person name="Perrone G."/>
            <person name="Piumi F."/>
            <person name="Punt P.J."/>
            <person name="Ram A.F."/>
            <person name="Ramon A."/>
            <person name="Rauscher S."/>
            <person name="Record E."/>
            <person name="Riano-Pachon D.M."/>
            <person name="Robert V."/>
            <person name="Roehrig J."/>
            <person name="Ruller R."/>
            <person name="Salamov A."/>
            <person name="Salih N.S."/>
            <person name="Samson R.A."/>
            <person name="Sandor E."/>
            <person name="Sanguinetti M."/>
            <person name="Schuetze T."/>
            <person name="Sepcic K."/>
            <person name="Shelest E."/>
            <person name="Sherlock G."/>
            <person name="Sophianopoulou V."/>
            <person name="Squina F.M."/>
            <person name="Sun H."/>
            <person name="Susca A."/>
            <person name="Todd R.B."/>
            <person name="Tsang A."/>
            <person name="Unkles S.E."/>
            <person name="van de Wiele N."/>
            <person name="van Rossen-Uffink D."/>
            <person name="Oliveira J.V."/>
            <person name="Vesth T.C."/>
            <person name="Visser J."/>
            <person name="Yu J.-H."/>
            <person name="Zhou M."/>
            <person name="Andersen M.R."/>
            <person name="Archer D.B."/>
            <person name="Baker S.E."/>
            <person name="Benoit I."/>
            <person name="Brakhage A.A."/>
            <person name="Braus G.H."/>
            <person name="Fischer R."/>
            <person name="Frisvad J.C."/>
            <person name="Goldman G.H."/>
            <person name="Houbraken J."/>
            <person name="Oakley B."/>
            <person name="Pocsi I."/>
            <person name="Scazzocchio C."/>
            <person name="Seiboth B."/>
            <person name="vanKuyk P.A."/>
            <person name="Wortman J."/>
            <person name="Dyer P.S."/>
            <person name="Grigoriev I.V."/>
        </authorList>
    </citation>
    <scope>NUCLEOTIDE SEQUENCE [LARGE SCALE GENOMIC DNA]</scope>
    <source>
        <strain evidence="3">CBS 506.65</strain>
    </source>
</reference>
<protein>
    <submittedName>
        <fullName evidence="2">Uncharacterized protein</fullName>
    </submittedName>
</protein>
<dbReference type="RefSeq" id="XP_022583184.1">
    <property type="nucleotide sequence ID" value="XM_022722590.1"/>
</dbReference>
<gene>
    <name evidence="2" type="ORF">ASPZODRAFT_130782</name>
</gene>
<organism evidence="2 3">
    <name type="scientific">Penicilliopsis zonata CBS 506.65</name>
    <dbReference type="NCBI Taxonomy" id="1073090"/>
    <lineage>
        <taxon>Eukaryota</taxon>
        <taxon>Fungi</taxon>
        <taxon>Dikarya</taxon>
        <taxon>Ascomycota</taxon>
        <taxon>Pezizomycotina</taxon>
        <taxon>Eurotiomycetes</taxon>
        <taxon>Eurotiomycetidae</taxon>
        <taxon>Eurotiales</taxon>
        <taxon>Aspergillaceae</taxon>
        <taxon>Penicilliopsis</taxon>
    </lineage>
</organism>
<dbReference type="AlphaFoldDB" id="A0A1L9SNP2"/>
<dbReference type="VEuPathDB" id="FungiDB:ASPZODRAFT_130782"/>
<dbReference type="GeneID" id="34609055"/>